<keyword evidence="2" id="KW-1133">Transmembrane helix</keyword>
<feature type="compositionally biased region" description="Basic and acidic residues" evidence="1">
    <location>
        <begin position="65"/>
        <end position="83"/>
    </location>
</feature>
<name>A0A3L6ZRS0_9MICO</name>
<dbReference type="Proteomes" id="UP000275395">
    <property type="component" value="Unassembled WGS sequence"/>
</dbReference>
<feature type="region of interest" description="Disordered" evidence="1">
    <location>
        <begin position="1"/>
        <end position="22"/>
    </location>
</feature>
<evidence type="ECO:0000256" key="2">
    <source>
        <dbReference type="SAM" id="Phobius"/>
    </source>
</evidence>
<proteinExistence type="predicted"/>
<evidence type="ECO:0000259" key="3">
    <source>
        <dbReference type="Pfam" id="PF07811"/>
    </source>
</evidence>
<dbReference type="InterPro" id="IPR025338">
    <property type="entry name" value="DUF4244"/>
</dbReference>
<feature type="region of interest" description="Disordered" evidence="1">
    <location>
        <begin position="312"/>
        <end position="342"/>
    </location>
</feature>
<feature type="compositionally biased region" description="Basic and acidic residues" evidence="1">
    <location>
        <begin position="122"/>
        <end position="144"/>
    </location>
</feature>
<comment type="caution">
    <text evidence="4">The sequence shown here is derived from an EMBL/GenBank/DDBJ whole genome shotgun (WGS) entry which is preliminary data.</text>
</comment>
<feature type="region of interest" description="Disordered" evidence="1">
    <location>
        <begin position="372"/>
        <end position="396"/>
    </location>
</feature>
<evidence type="ECO:0000256" key="1">
    <source>
        <dbReference type="SAM" id="MobiDB-lite"/>
    </source>
</evidence>
<dbReference type="InterPro" id="IPR012495">
    <property type="entry name" value="TadE-like_dom"/>
</dbReference>
<feature type="compositionally biased region" description="Low complexity" evidence="1">
    <location>
        <begin position="34"/>
        <end position="49"/>
    </location>
</feature>
<reference evidence="4 5" key="1">
    <citation type="submission" date="2018-10" db="EMBL/GenBank/DDBJ databases">
        <authorList>
            <person name="Li J."/>
        </authorList>
    </citation>
    <scope>NUCLEOTIDE SEQUENCE [LARGE SCALE GENOMIC DNA]</scope>
    <source>
        <strain evidence="4 5">JCM 30549</strain>
    </source>
</reference>
<keyword evidence="2" id="KW-0472">Membrane</keyword>
<dbReference type="Pfam" id="PF14029">
    <property type="entry name" value="DUF4244"/>
    <property type="match status" value="1"/>
</dbReference>
<dbReference type="EMBL" id="RCUW01000002">
    <property type="protein sequence ID" value="RLP70554.1"/>
    <property type="molecule type" value="Genomic_DNA"/>
</dbReference>
<feature type="compositionally biased region" description="Basic residues" evidence="1">
    <location>
        <begin position="1"/>
        <end position="20"/>
    </location>
</feature>
<evidence type="ECO:0000313" key="5">
    <source>
        <dbReference type="Proteomes" id="UP000275395"/>
    </source>
</evidence>
<keyword evidence="2" id="KW-0812">Transmembrane</keyword>
<gene>
    <name evidence="4" type="ORF">D9V30_03375</name>
</gene>
<feature type="region of interest" description="Disordered" evidence="1">
    <location>
        <begin position="195"/>
        <end position="226"/>
    </location>
</feature>
<feature type="transmembrane region" description="Helical" evidence="2">
    <location>
        <begin position="244"/>
        <end position="266"/>
    </location>
</feature>
<sequence length="396" mass="40731">MRSRSAARGRARRPRPRQPSRRACCCPWVCALSRHSSSSESCRPFSASSEQGSAAEPESSGEGPRAMEHAERPAPCPRHREPEWPSSAAAGPHRTTVAGGTCPARRKDGRWRPPAPPSGIDSEQKGRTMSENKDEPRIEEERSRGGGTAPPLRATTSRGDASGGARGRDAGSATAEYVIATMAAVGFAGLLRHHEERRGEGVPPRPGPHRPRGADVNGRAEAPPGRRRALAVAGSEAGTATAELAIVLPVLVLVLAVVLGSARVAVDRMVLGAAAVDAVRLAVRGDATGRDGALLAAGPTARVDRFAEAPLEAHSAPPDGQTRTPADAGPTDSRGEGGGTDPVWCLSVSSRSSLIAGITVPVRATACALTETAVSGSVNEAPGRDPSPSAAGDGNP</sequence>
<accession>A0A3L6ZRS0</accession>
<protein>
    <submittedName>
        <fullName evidence="4">DUF4244 domain-containing protein</fullName>
    </submittedName>
</protein>
<feature type="region of interest" description="Disordered" evidence="1">
    <location>
        <begin position="34"/>
        <end position="169"/>
    </location>
</feature>
<dbReference type="Pfam" id="PF07811">
    <property type="entry name" value="TadE"/>
    <property type="match status" value="1"/>
</dbReference>
<feature type="domain" description="TadE-like" evidence="3">
    <location>
        <begin position="238"/>
        <end position="280"/>
    </location>
</feature>
<evidence type="ECO:0000313" key="4">
    <source>
        <dbReference type="EMBL" id="RLP70554.1"/>
    </source>
</evidence>
<dbReference type="AlphaFoldDB" id="A0A3L6ZRS0"/>
<organism evidence="4 5">
    <name type="scientific">Mycetocola reblochoni</name>
    <dbReference type="NCBI Taxonomy" id="331618"/>
    <lineage>
        <taxon>Bacteria</taxon>
        <taxon>Bacillati</taxon>
        <taxon>Actinomycetota</taxon>
        <taxon>Actinomycetes</taxon>
        <taxon>Micrococcales</taxon>
        <taxon>Microbacteriaceae</taxon>
        <taxon>Mycetocola</taxon>
    </lineage>
</organism>